<dbReference type="InterPro" id="IPR052895">
    <property type="entry name" value="HetReg/Transcr_Mod"/>
</dbReference>
<feature type="domain" description="Heterokaryon incompatibility" evidence="3">
    <location>
        <begin position="65"/>
        <end position="227"/>
    </location>
</feature>
<reference evidence="4 5" key="1">
    <citation type="submission" date="2023-08" db="EMBL/GenBank/DDBJ databases">
        <title>Black Yeasts Isolated from many extreme environments.</title>
        <authorList>
            <person name="Coleine C."/>
            <person name="Stajich J.E."/>
            <person name="Selbmann L."/>
        </authorList>
    </citation>
    <scope>NUCLEOTIDE SEQUENCE [LARGE SCALE GENOMIC DNA]</scope>
    <source>
        <strain evidence="4 5">CCFEE 6328</strain>
    </source>
</reference>
<feature type="coiled-coil region" evidence="1">
    <location>
        <begin position="541"/>
        <end position="568"/>
    </location>
</feature>
<name>A0ABR0JKP2_9EURO</name>
<dbReference type="InterPro" id="IPR010730">
    <property type="entry name" value="HET"/>
</dbReference>
<dbReference type="PANTHER" id="PTHR24148:SF64">
    <property type="entry name" value="HETEROKARYON INCOMPATIBILITY DOMAIN-CONTAINING PROTEIN"/>
    <property type="match status" value="1"/>
</dbReference>
<dbReference type="Pfam" id="PF06985">
    <property type="entry name" value="HET"/>
    <property type="match status" value="1"/>
</dbReference>
<evidence type="ECO:0000256" key="1">
    <source>
        <dbReference type="SAM" id="Coils"/>
    </source>
</evidence>
<dbReference type="Proteomes" id="UP001345691">
    <property type="component" value="Unassembled WGS sequence"/>
</dbReference>
<gene>
    <name evidence="4" type="ORF">LTR69_002745</name>
</gene>
<evidence type="ECO:0000313" key="5">
    <source>
        <dbReference type="Proteomes" id="UP001345691"/>
    </source>
</evidence>
<evidence type="ECO:0000313" key="4">
    <source>
        <dbReference type="EMBL" id="KAK5066227.1"/>
    </source>
</evidence>
<dbReference type="PANTHER" id="PTHR24148">
    <property type="entry name" value="ANKYRIN REPEAT DOMAIN-CONTAINING PROTEIN 39 HOMOLOG-RELATED"/>
    <property type="match status" value="1"/>
</dbReference>
<feature type="region of interest" description="Disordered" evidence="2">
    <location>
        <begin position="1"/>
        <end position="22"/>
    </location>
</feature>
<dbReference type="Pfam" id="PF26639">
    <property type="entry name" value="Het-6_barrel"/>
    <property type="match status" value="1"/>
</dbReference>
<evidence type="ECO:0000256" key="2">
    <source>
        <dbReference type="SAM" id="MobiDB-lite"/>
    </source>
</evidence>
<comment type="caution">
    <text evidence="4">The sequence shown here is derived from an EMBL/GenBank/DDBJ whole genome shotgun (WGS) entry which is preliminary data.</text>
</comment>
<organism evidence="4 5">
    <name type="scientific">Exophiala sideris</name>
    <dbReference type="NCBI Taxonomy" id="1016849"/>
    <lineage>
        <taxon>Eukaryota</taxon>
        <taxon>Fungi</taxon>
        <taxon>Dikarya</taxon>
        <taxon>Ascomycota</taxon>
        <taxon>Pezizomycotina</taxon>
        <taxon>Eurotiomycetes</taxon>
        <taxon>Chaetothyriomycetidae</taxon>
        <taxon>Chaetothyriales</taxon>
        <taxon>Herpotrichiellaceae</taxon>
        <taxon>Exophiala</taxon>
    </lineage>
</organism>
<evidence type="ECO:0000259" key="3">
    <source>
        <dbReference type="Pfam" id="PF06985"/>
    </source>
</evidence>
<proteinExistence type="predicted"/>
<sequence length="683" mass="77644">MSAHSVGALEPQPTDKSPSENHIAYPRLLNGSQTRIVHIQREYSSSNFVASLEVIDLDVDSRTTYDALSYHCGDTTQVSQVHFPDLHIYLSIGRNLTDALNRVLDDGTPGPFWIDAISINQFDIEERNQQVRLMTRIFSGARQVFAWLGPDDGTLFRALGLMFKWADPCRDLEMSMEMLENSMNNPQLDSPVEFVARLGQETTGEEWAILKAFWDRPYFRRAWIVQEMTVARKLCFLCGALPTFGFGDLLPSVWWLGYHMARVMLDDEHKVTNSTSVQKVLYLYRMRRSFGRHGAVPHFLFEEAWQNDSTDPRDKFFATQGIFDFPKDIRHHFEVDYGRPLWVVYAEAARGMIKASRSLFALTITNILASPDSSFPSWVPRFDGIAHRFMSHPVRDAWTPDLNKLPGVPHASPGTEPRLRETGQPCVLSLLGMKQTCAIADVMSLCPEGFMQGLTDPSRVWALTTWPAARIFATLCRLAHLTSDKRQIAQDFAECTTMKYHYPRELHQDSPDSRTIIADFRAYLQVYLHFILTDAAARNVSHKLADELRDVLEELNRAEDEAAACLDHDSDGQQLPRGDPTRYCYAMAKTCINKNFFVTKDSKIGIGPAETKQGDGIVVLYGAATPFVIRRNEPCERWHLIGSADWVQGMMDGEVMKDDQKEEAWFDLRAADESTFEKRNTGT</sequence>
<dbReference type="EMBL" id="JAVRRF010000004">
    <property type="protein sequence ID" value="KAK5066227.1"/>
    <property type="molecule type" value="Genomic_DNA"/>
</dbReference>
<protein>
    <recommendedName>
        <fullName evidence="3">Heterokaryon incompatibility domain-containing protein</fullName>
    </recommendedName>
</protein>
<accession>A0ABR0JKP2</accession>
<keyword evidence="5" id="KW-1185">Reference proteome</keyword>
<keyword evidence="1" id="KW-0175">Coiled coil</keyword>